<dbReference type="Gene3D" id="3.40.50.10860">
    <property type="entry name" value="Leucine Dehydrogenase, chain A, domain 1"/>
    <property type="match status" value="1"/>
</dbReference>
<feature type="domain" description="Glutamate/phenylalanine/leucine/valine/L-tryptophan dehydrogenase C-terminal" evidence="10">
    <location>
        <begin position="205"/>
        <end position="448"/>
    </location>
</feature>
<dbReference type="GO" id="GO:0004354">
    <property type="term" value="F:glutamate dehydrogenase (NADP+) activity"/>
    <property type="evidence" value="ECO:0007669"/>
    <property type="project" value="UniProtKB-EC"/>
</dbReference>
<dbReference type="PIRSF" id="PIRSF000185">
    <property type="entry name" value="Glu_DH"/>
    <property type="match status" value="1"/>
</dbReference>
<evidence type="ECO:0000259" key="10">
    <source>
        <dbReference type="SMART" id="SM00839"/>
    </source>
</evidence>
<proteinExistence type="inferred from homology"/>
<organism evidence="11 12">
    <name type="scientific">Marinicauda algicola</name>
    <dbReference type="NCBI Taxonomy" id="2029849"/>
    <lineage>
        <taxon>Bacteria</taxon>
        <taxon>Pseudomonadati</taxon>
        <taxon>Pseudomonadota</taxon>
        <taxon>Alphaproteobacteria</taxon>
        <taxon>Maricaulales</taxon>
        <taxon>Maricaulaceae</taxon>
        <taxon>Marinicauda</taxon>
    </lineage>
</organism>
<keyword evidence="12" id="KW-1185">Reference proteome</keyword>
<evidence type="ECO:0000256" key="2">
    <source>
        <dbReference type="ARBA" id="ARBA00011643"/>
    </source>
</evidence>
<protein>
    <recommendedName>
        <fullName evidence="5">Glutamate dehydrogenase</fullName>
    </recommendedName>
</protein>
<feature type="binding site" evidence="7">
    <location>
        <position position="117"/>
    </location>
    <ligand>
        <name>substrate</name>
    </ligand>
</feature>
<comment type="catalytic activity">
    <reaction evidence="4">
        <text>L-glutamate + NADP(+) + H2O = 2-oxoglutarate + NH4(+) + NADPH + H(+)</text>
        <dbReference type="Rhea" id="RHEA:11612"/>
        <dbReference type="ChEBI" id="CHEBI:15377"/>
        <dbReference type="ChEBI" id="CHEBI:15378"/>
        <dbReference type="ChEBI" id="CHEBI:16810"/>
        <dbReference type="ChEBI" id="CHEBI:28938"/>
        <dbReference type="ChEBI" id="CHEBI:29985"/>
        <dbReference type="ChEBI" id="CHEBI:57783"/>
        <dbReference type="ChEBI" id="CHEBI:58349"/>
        <dbReference type="EC" id="1.4.1.4"/>
    </reaction>
</comment>
<dbReference type="SUPFAM" id="SSF51735">
    <property type="entry name" value="NAD(P)-binding Rossmann-fold domains"/>
    <property type="match status" value="1"/>
</dbReference>
<feature type="binding site" evidence="7">
    <location>
        <position position="212"/>
    </location>
    <ligand>
        <name>NAD(+)</name>
        <dbReference type="ChEBI" id="CHEBI:57540"/>
    </ligand>
</feature>
<dbReference type="InterPro" id="IPR006096">
    <property type="entry name" value="Glu/Leu/Phe/Val/Trp_DH_C"/>
</dbReference>
<feature type="binding site" evidence="7">
    <location>
        <position position="168"/>
    </location>
    <ligand>
        <name>substrate</name>
    </ligand>
</feature>
<feature type="site" description="Important for catalysis" evidence="8">
    <location>
        <position position="169"/>
    </location>
</feature>
<evidence type="ECO:0000256" key="7">
    <source>
        <dbReference type="PIRSR" id="PIRSR000185-2"/>
    </source>
</evidence>
<evidence type="ECO:0000256" key="5">
    <source>
        <dbReference type="PIRNR" id="PIRNR000185"/>
    </source>
</evidence>
<evidence type="ECO:0000256" key="9">
    <source>
        <dbReference type="RuleBase" id="RU004417"/>
    </source>
</evidence>
<dbReference type="PRINTS" id="PR00082">
    <property type="entry name" value="GLFDHDRGNASE"/>
</dbReference>
<dbReference type="Pfam" id="PF02812">
    <property type="entry name" value="ELFV_dehydrog_N"/>
    <property type="match status" value="1"/>
</dbReference>
<evidence type="ECO:0000256" key="6">
    <source>
        <dbReference type="PIRSR" id="PIRSR000185-1"/>
    </source>
</evidence>
<dbReference type="GO" id="GO:0000166">
    <property type="term" value="F:nucleotide binding"/>
    <property type="evidence" value="ECO:0007669"/>
    <property type="project" value="UniProtKB-KW"/>
</dbReference>
<sequence>MADRDRDLDRFMDWVKEKSPGEQTFHQAVRDAARDLLPLQAENEAYARARILERLGIPDRVIGFRIVWQDDDGRTQVNRGWRVQHCNAIGPYKGGIRFRPDVTVSDLKFLAFEQTLKNALTGLPLGGGKGGADFEPKGRSDSEIMRFCQAYMAELWRHIGPYADIPAGDINVGEREIGYLFGAYKKLAGEFEASLTGKGLSYGGSPLRTEATGYGLIYFLEAMLQRQGRALKDQRIAISGAGDVALHAAEKAVESGACVISLSNSTGRLHIDSGYTREDIAWLKTRTLADGKRLEDFARDCGRGDWTDGADPWDLACDVALPCATENELDGEAARALIGNAVSVVAEGANMPCTPEAVDRFHQAGVLFGPGKAANAGGVAVSGLELQQNVQREPRERERLDAALKEIMCDIHETICGHRETQAGRIDYAAGANIAGFRKVADALVAQGIL</sequence>
<dbReference type="NCBIfam" id="NF006929">
    <property type="entry name" value="PRK09414.1"/>
    <property type="match status" value="1"/>
</dbReference>
<dbReference type="InterPro" id="IPR006095">
    <property type="entry name" value="Glu/Leu/Phe/Val/Trp_DH"/>
</dbReference>
<dbReference type="InterPro" id="IPR046346">
    <property type="entry name" value="Aminoacid_DH-like_N_sf"/>
</dbReference>
<reference evidence="11 12" key="1">
    <citation type="journal article" date="2017" name="Int. J. Syst. Evol. Microbiol.">
        <title>Marinicauda algicola sp. nov., isolated from a marine red alga Rhodosorus marinus.</title>
        <authorList>
            <person name="Jeong S.E."/>
            <person name="Jeon S.H."/>
            <person name="Chun B.H."/>
            <person name="Kim D.W."/>
            <person name="Jeon C.O."/>
        </authorList>
    </citation>
    <scope>NUCLEOTIDE SEQUENCE [LARGE SCALE GENOMIC DNA]</scope>
    <source>
        <strain evidence="11 12">JCM 31718</strain>
    </source>
</reference>
<evidence type="ECO:0000313" key="11">
    <source>
        <dbReference type="EMBL" id="TGY90539.1"/>
    </source>
</evidence>
<keyword evidence="7" id="KW-0520">NAD</keyword>
<dbReference type="SMART" id="SM00839">
    <property type="entry name" value="ELFV_dehydrog"/>
    <property type="match status" value="1"/>
</dbReference>
<evidence type="ECO:0000256" key="3">
    <source>
        <dbReference type="ARBA" id="ARBA00023002"/>
    </source>
</evidence>
<dbReference type="Gene3D" id="1.10.285.10">
    <property type="entry name" value="Glutamate Dehydrogenase, chain A, domain 3"/>
    <property type="match status" value="2"/>
</dbReference>
<dbReference type="InterPro" id="IPR014362">
    <property type="entry name" value="Glu_DH"/>
</dbReference>
<feature type="binding site" evidence="7">
    <location>
        <position position="114"/>
    </location>
    <ligand>
        <name>substrate</name>
    </ligand>
</feature>
<dbReference type="EMBL" id="SRXW01000001">
    <property type="protein sequence ID" value="TGY90539.1"/>
    <property type="molecule type" value="Genomic_DNA"/>
</dbReference>
<dbReference type="SUPFAM" id="SSF53223">
    <property type="entry name" value="Aminoacid dehydrogenase-like, N-terminal domain"/>
    <property type="match status" value="1"/>
</dbReference>
<accession>A0A4V3RYI8</accession>
<dbReference type="Gene3D" id="3.40.50.720">
    <property type="entry name" value="NAD(P)-binding Rossmann-like Domain"/>
    <property type="match status" value="1"/>
</dbReference>
<dbReference type="GO" id="GO:0006537">
    <property type="term" value="P:glutamate biosynthetic process"/>
    <property type="evidence" value="ECO:0007669"/>
    <property type="project" value="TreeGrafter"/>
</dbReference>
<dbReference type="Proteomes" id="UP000308054">
    <property type="component" value="Unassembled WGS sequence"/>
</dbReference>
<dbReference type="InterPro" id="IPR006097">
    <property type="entry name" value="Glu/Leu/Phe/Val/Trp_DH_dimer"/>
</dbReference>
<dbReference type="OrthoDB" id="9803297at2"/>
<dbReference type="RefSeq" id="WP_135995037.1">
    <property type="nucleotide sequence ID" value="NZ_SRXW01000001.1"/>
</dbReference>
<evidence type="ECO:0000256" key="1">
    <source>
        <dbReference type="ARBA" id="ARBA00006382"/>
    </source>
</evidence>
<comment type="subunit">
    <text evidence="2">Homohexamer.</text>
</comment>
<evidence type="ECO:0000256" key="4">
    <source>
        <dbReference type="ARBA" id="ARBA00048584"/>
    </source>
</evidence>
<feature type="binding site" evidence="7">
    <location>
        <position position="93"/>
    </location>
    <ligand>
        <name>substrate</name>
    </ligand>
</feature>
<dbReference type="AlphaFoldDB" id="A0A4V3RYI8"/>
<dbReference type="GO" id="GO:0005829">
    <property type="term" value="C:cytosol"/>
    <property type="evidence" value="ECO:0007669"/>
    <property type="project" value="TreeGrafter"/>
</dbReference>
<keyword evidence="7" id="KW-0547">Nucleotide-binding</keyword>
<dbReference type="FunFam" id="3.40.50.720:FF:000030">
    <property type="entry name" value="Glutamate dehydrogenase"/>
    <property type="match status" value="1"/>
</dbReference>
<name>A0A4V3RYI8_9PROT</name>
<dbReference type="FunFam" id="3.40.50.10860:FF:000002">
    <property type="entry name" value="Glutamate dehydrogenase"/>
    <property type="match status" value="1"/>
</dbReference>
<dbReference type="PANTHER" id="PTHR43571:SF1">
    <property type="entry name" value="NADP-SPECIFIC GLUTAMATE DEHYDROGENASE 1-RELATED"/>
    <property type="match status" value="1"/>
</dbReference>
<gene>
    <name evidence="11" type="ORF">E5163_05305</name>
</gene>
<keyword evidence="3 5" id="KW-0560">Oxidoreductase</keyword>
<dbReference type="InterPro" id="IPR036291">
    <property type="entry name" value="NAD(P)-bd_dom_sf"/>
</dbReference>
<evidence type="ECO:0000256" key="8">
    <source>
        <dbReference type="PIRSR" id="PIRSR000185-3"/>
    </source>
</evidence>
<feature type="active site" description="Proton donor" evidence="6">
    <location>
        <position position="129"/>
    </location>
</feature>
<dbReference type="PANTHER" id="PTHR43571">
    <property type="entry name" value="NADP-SPECIFIC GLUTAMATE DEHYDROGENASE 1-RELATED"/>
    <property type="match status" value="1"/>
</dbReference>
<comment type="similarity">
    <text evidence="1 5 9">Belongs to the Glu/Leu/Phe/Val dehydrogenases family.</text>
</comment>
<dbReference type="InterPro" id="IPR050724">
    <property type="entry name" value="Glu_Leu_Phe_Val_DH"/>
</dbReference>
<evidence type="ECO:0000313" key="12">
    <source>
        <dbReference type="Proteomes" id="UP000308054"/>
    </source>
</evidence>
<comment type="caution">
    <text evidence="11">The sequence shown here is derived from an EMBL/GenBank/DDBJ whole genome shotgun (WGS) entry which is preliminary data.</text>
</comment>
<feature type="binding site" evidence="7">
    <location>
        <position position="382"/>
    </location>
    <ligand>
        <name>substrate</name>
    </ligand>
</feature>
<dbReference type="Pfam" id="PF00208">
    <property type="entry name" value="ELFV_dehydrog"/>
    <property type="match status" value="1"/>
</dbReference>